<evidence type="ECO:0000313" key="2">
    <source>
        <dbReference type="EMBL" id="MCL1128087.1"/>
    </source>
</evidence>
<dbReference type="RefSeq" id="WP_248943513.1">
    <property type="nucleotide sequence ID" value="NZ_JAKIKS010000371.1"/>
</dbReference>
<name>A0ABT0LK57_9GAMM</name>
<reference evidence="2 3" key="1">
    <citation type="submission" date="2022-01" db="EMBL/GenBank/DDBJ databases">
        <title>Whole genome-based taxonomy of the Shewanellaceae.</title>
        <authorList>
            <person name="Martin-Rodriguez A.J."/>
        </authorList>
    </citation>
    <scope>NUCLEOTIDE SEQUENCE [LARGE SCALE GENOMIC DNA]</scope>
    <source>
        <strain evidence="2 3">DSM 17177</strain>
    </source>
</reference>
<organism evidence="2 3">
    <name type="scientific">Shewanella surugensis</name>
    <dbReference type="NCBI Taxonomy" id="212020"/>
    <lineage>
        <taxon>Bacteria</taxon>
        <taxon>Pseudomonadati</taxon>
        <taxon>Pseudomonadota</taxon>
        <taxon>Gammaproteobacteria</taxon>
        <taxon>Alteromonadales</taxon>
        <taxon>Shewanellaceae</taxon>
        <taxon>Shewanella</taxon>
    </lineage>
</organism>
<dbReference type="Pfam" id="PF13358">
    <property type="entry name" value="DDE_3"/>
    <property type="match status" value="1"/>
</dbReference>
<dbReference type="InterPro" id="IPR036397">
    <property type="entry name" value="RNaseH_sf"/>
</dbReference>
<sequence length="147" mass="16958">FLFHVSMMTPKNDRSSGHCDLNKIAVFIVNRGLVNGYAPFVDKDVMTQHLRQISEATGSDRYALIITDGAPWHTNETTEAFDNLSILKLPPYSPELNPIEQVWQWLRQHCLANRCFRNYDDIVEQCCSAWNKFIDCTNRVKSMCSRS</sequence>
<protein>
    <submittedName>
        <fullName evidence="2">Transposase</fullName>
    </submittedName>
</protein>
<evidence type="ECO:0000259" key="1">
    <source>
        <dbReference type="Pfam" id="PF13358"/>
    </source>
</evidence>
<proteinExistence type="predicted"/>
<dbReference type="InterPro" id="IPR038717">
    <property type="entry name" value="Tc1-like_DDE_dom"/>
</dbReference>
<comment type="caution">
    <text evidence="2">The sequence shown here is derived from an EMBL/GenBank/DDBJ whole genome shotgun (WGS) entry which is preliminary data.</text>
</comment>
<feature type="non-terminal residue" evidence="2">
    <location>
        <position position="1"/>
    </location>
</feature>
<feature type="domain" description="Tc1-like transposase DDE" evidence="1">
    <location>
        <begin position="13"/>
        <end position="122"/>
    </location>
</feature>
<evidence type="ECO:0000313" key="3">
    <source>
        <dbReference type="Proteomes" id="UP001203423"/>
    </source>
</evidence>
<gene>
    <name evidence="2" type="ORF">L2764_27590</name>
</gene>
<dbReference type="Gene3D" id="3.30.420.10">
    <property type="entry name" value="Ribonuclease H-like superfamily/Ribonuclease H"/>
    <property type="match status" value="1"/>
</dbReference>
<accession>A0ABT0LK57</accession>
<keyword evidence="3" id="KW-1185">Reference proteome</keyword>
<dbReference type="EMBL" id="JAKIKS010000371">
    <property type="protein sequence ID" value="MCL1128087.1"/>
    <property type="molecule type" value="Genomic_DNA"/>
</dbReference>
<dbReference type="Proteomes" id="UP001203423">
    <property type="component" value="Unassembled WGS sequence"/>
</dbReference>